<dbReference type="EMBL" id="FZOQ01000004">
    <property type="protein sequence ID" value="SNS26714.1"/>
    <property type="molecule type" value="Genomic_DNA"/>
</dbReference>
<dbReference type="Proteomes" id="UP000198432">
    <property type="component" value="Unassembled WGS sequence"/>
</dbReference>
<proteinExistence type="predicted"/>
<accession>A0A239D4F1</accession>
<name>A0A239D4F1_9BACT</name>
<dbReference type="AlphaFoldDB" id="A0A239D4F1"/>
<dbReference type="InterPro" id="IPR011990">
    <property type="entry name" value="TPR-like_helical_dom_sf"/>
</dbReference>
<keyword evidence="2" id="KW-1185">Reference proteome</keyword>
<evidence type="ECO:0000313" key="2">
    <source>
        <dbReference type="Proteomes" id="UP000198432"/>
    </source>
</evidence>
<protein>
    <submittedName>
        <fullName evidence="1">Starch-binding associating with outer membrane</fullName>
    </submittedName>
</protein>
<dbReference type="PROSITE" id="PS51257">
    <property type="entry name" value="PROKAR_LIPOPROTEIN"/>
    <property type="match status" value="1"/>
</dbReference>
<evidence type="ECO:0000313" key="1">
    <source>
        <dbReference type="EMBL" id="SNS26714.1"/>
    </source>
</evidence>
<dbReference type="InterPro" id="IPR041662">
    <property type="entry name" value="SusD-like_2"/>
</dbReference>
<reference evidence="2" key="1">
    <citation type="submission" date="2017-06" db="EMBL/GenBank/DDBJ databases">
        <authorList>
            <person name="Varghese N."/>
            <person name="Submissions S."/>
        </authorList>
    </citation>
    <scope>NUCLEOTIDE SEQUENCE [LARGE SCALE GENOMIC DNA]</scope>
    <source>
        <strain evidence="2">NKM1</strain>
    </source>
</reference>
<dbReference type="Gene3D" id="1.25.40.390">
    <property type="match status" value="1"/>
</dbReference>
<dbReference type="SUPFAM" id="SSF48452">
    <property type="entry name" value="TPR-like"/>
    <property type="match status" value="1"/>
</dbReference>
<dbReference type="Pfam" id="PF12771">
    <property type="entry name" value="SusD-like_2"/>
    <property type="match status" value="1"/>
</dbReference>
<gene>
    <name evidence="1" type="ORF">SAMN06296052_10428</name>
</gene>
<sequence length="464" mass="52093">MKKVYTLLLAGLLLGGCSNFEEDINVNPNLPSEASNTQLIANAELYLSGLGSSPQGAYYAQYLSETQYPNLSLYNTVAFNFYNLYTGPLMNLEAVLTSKDLDGNEGPVNNQLAVAKILKAYYFWHMTDRWGDIPYSDALKGKAEYTPKYDTQEAIYNDLFKQLEEANEMTVPGNITNDIVYGGNIAQWKKLANTMRLLMALRLSEVNPAKGKEEFNKALEAGIMGSNDDNFTFKHLAEAANQNYWYDQIANQGRYWWALSETLVEHMKPVNDPRLPVFGDPNSKGEYVGLPYGLTEGLDKQDPSLLGTTIWKQDAPVYLVTYAQALFAKAEAAKLGWIAGGDAEAEANYNMAIEESVKQWRNGSTVGVAEMLETPAVAYDPARAIEQIATQRWLHLFMHGYEAWAEWRRTGYPELVTPDGKQVPTRQGYPTEEGFNNISNYGEAVQRQFSGQDNLYGHVWWDVD</sequence>
<organism evidence="1 2">
    <name type="scientific">Pontibacter ummariensis</name>
    <dbReference type="NCBI Taxonomy" id="1610492"/>
    <lineage>
        <taxon>Bacteria</taxon>
        <taxon>Pseudomonadati</taxon>
        <taxon>Bacteroidota</taxon>
        <taxon>Cytophagia</taxon>
        <taxon>Cytophagales</taxon>
        <taxon>Hymenobacteraceae</taxon>
        <taxon>Pontibacter</taxon>
    </lineage>
</organism>
<dbReference type="RefSeq" id="WP_089318221.1">
    <property type="nucleotide sequence ID" value="NZ_FZOQ01000004.1"/>
</dbReference>
<dbReference type="OrthoDB" id="622163at2"/>